<dbReference type="Pfam" id="PF07291">
    <property type="entry name" value="MauE"/>
    <property type="match status" value="1"/>
</dbReference>
<evidence type="ECO:0000259" key="6">
    <source>
        <dbReference type="Pfam" id="PF07291"/>
    </source>
</evidence>
<dbReference type="InterPro" id="IPR009908">
    <property type="entry name" value="Methylamine_util_MauE"/>
</dbReference>
<comment type="subcellular location">
    <subcellularLocation>
        <location evidence="1">Membrane</location>
        <topology evidence="1">Multi-pass membrane protein</topology>
    </subcellularLocation>
</comment>
<evidence type="ECO:0000256" key="4">
    <source>
        <dbReference type="ARBA" id="ARBA00023136"/>
    </source>
</evidence>
<evidence type="ECO:0000256" key="2">
    <source>
        <dbReference type="ARBA" id="ARBA00022692"/>
    </source>
</evidence>
<accession>A0A1J1E3F8</accession>
<feature type="transmembrane region" description="Helical" evidence="5">
    <location>
        <begin position="58"/>
        <end position="78"/>
    </location>
</feature>
<keyword evidence="3 5" id="KW-1133">Transmembrane helix</keyword>
<keyword evidence="8" id="KW-1185">Reference proteome</keyword>
<evidence type="ECO:0000313" key="8">
    <source>
        <dbReference type="Proteomes" id="UP000243197"/>
    </source>
</evidence>
<evidence type="ECO:0000256" key="5">
    <source>
        <dbReference type="SAM" id="Phobius"/>
    </source>
</evidence>
<feature type="transmembrane region" description="Helical" evidence="5">
    <location>
        <begin position="20"/>
        <end position="38"/>
    </location>
</feature>
<dbReference type="GO" id="GO:0016020">
    <property type="term" value="C:membrane"/>
    <property type="evidence" value="ECO:0007669"/>
    <property type="project" value="UniProtKB-SubCell"/>
</dbReference>
<proteinExistence type="predicted"/>
<feature type="transmembrane region" description="Helical" evidence="5">
    <location>
        <begin position="85"/>
        <end position="105"/>
    </location>
</feature>
<reference evidence="7 8" key="1">
    <citation type="submission" date="2014-03" db="EMBL/GenBank/DDBJ databases">
        <title>complete genome sequence of Flavobacteriaceae bacterium JBKA-6.</title>
        <authorList>
            <person name="Takano T."/>
            <person name="Nakamura Y."/>
            <person name="Takuma S."/>
            <person name="Yasuike M."/>
            <person name="Matsuyama T."/>
            <person name="Sakai T."/>
            <person name="Fujiwara A."/>
            <person name="Kimoto K."/>
            <person name="Fukuda Y."/>
            <person name="Kondo H."/>
            <person name="Hirono I."/>
            <person name="Nakayasu C."/>
        </authorList>
    </citation>
    <scope>NUCLEOTIDE SEQUENCE [LARGE SCALE GENOMIC DNA]</scope>
    <source>
        <strain evidence="7 8">JBKA-6</strain>
    </source>
</reference>
<dbReference type="EMBL" id="AP014564">
    <property type="protein sequence ID" value="BAV94580.1"/>
    <property type="molecule type" value="Genomic_DNA"/>
</dbReference>
<sequence>MTTKSYTRLKEKIKKTYSPLVEILTLIIFSYTAVFKILNIQGFQLNIVKTGIFYPQLIQPVSFIVIAIELLVISLIVLRHKKSIHVSLLSMTAFTFYIIFAKIIGKFSTCGCGGVISQMTFLQHITFNLIVITMLSLTFLFKRKRKSIHK</sequence>
<dbReference type="AlphaFoldDB" id="A0A1J1E3F8"/>
<evidence type="ECO:0000256" key="1">
    <source>
        <dbReference type="ARBA" id="ARBA00004141"/>
    </source>
</evidence>
<evidence type="ECO:0000256" key="3">
    <source>
        <dbReference type="ARBA" id="ARBA00022989"/>
    </source>
</evidence>
<gene>
    <name evidence="7" type="ORF">JBKA6_0567</name>
</gene>
<dbReference type="Proteomes" id="UP000243197">
    <property type="component" value="Chromosome"/>
</dbReference>
<dbReference type="GO" id="GO:0030416">
    <property type="term" value="P:methylamine metabolic process"/>
    <property type="evidence" value="ECO:0007669"/>
    <property type="project" value="InterPro"/>
</dbReference>
<evidence type="ECO:0000313" key="7">
    <source>
        <dbReference type="EMBL" id="BAV94580.1"/>
    </source>
</evidence>
<feature type="domain" description="Methylamine utilisation protein MauE" evidence="6">
    <location>
        <begin position="20"/>
        <end position="139"/>
    </location>
</feature>
<keyword evidence="2 5" id="KW-0812">Transmembrane</keyword>
<name>A0A1J1E3F8_9FLAO</name>
<keyword evidence="4 5" id="KW-0472">Membrane</keyword>
<feature type="transmembrane region" description="Helical" evidence="5">
    <location>
        <begin position="125"/>
        <end position="141"/>
    </location>
</feature>
<dbReference type="RefSeq" id="WP_394340183.1">
    <property type="nucleotide sequence ID" value="NZ_AP014564.1"/>
</dbReference>
<protein>
    <recommendedName>
        <fullName evidence="6">Methylamine utilisation protein MauE domain-containing protein</fullName>
    </recommendedName>
</protein>
<dbReference type="KEGG" id="ise:JBKA6_0567"/>
<organism evidence="7 8">
    <name type="scientific">Ichthyobacterium seriolicida</name>
    <dbReference type="NCBI Taxonomy" id="242600"/>
    <lineage>
        <taxon>Bacteria</taxon>
        <taxon>Pseudomonadati</taxon>
        <taxon>Bacteroidota</taxon>
        <taxon>Flavobacteriia</taxon>
        <taxon>Flavobacteriales</taxon>
        <taxon>Ichthyobacteriaceae</taxon>
        <taxon>Ichthyobacterium</taxon>
    </lineage>
</organism>